<dbReference type="InterPro" id="IPR001936">
    <property type="entry name" value="RasGAP_dom"/>
</dbReference>
<name>A0ABY6K6N2_9ARAC</name>
<dbReference type="SMART" id="SM00167">
    <property type="entry name" value="VPS9"/>
    <property type="match status" value="1"/>
</dbReference>
<feature type="domain" description="Ras-GAP" evidence="7">
    <location>
        <begin position="118"/>
        <end position="317"/>
    </location>
</feature>
<evidence type="ECO:0000256" key="5">
    <source>
        <dbReference type="ARBA" id="ARBA00023136"/>
    </source>
</evidence>
<sequence>MVQQAAEQLFHQSWISKQQHISLERLILSQLEASPATTLTLFNSYEASRFVDGYKVLGGQEPSYSMLLGLLRSNPRLVALCLASPGDKVTLEHMVNVFMASIYGNCLLPEDEGHVLTLLKELMVLQLTTTANPLRLLRHGSCAFSRVYKALNEGLFAAKLYLTAALHDPIMRLLMEDDLFLDIDSSKSAVRFPQKERLRHFGREGTPEYEEKVRKYRNTIISKLVALTNRFIAGIRNHMFCFPQSLAWLVRNLAETMAGHAEPREVWAMCADLVFAFFICPAVVNPEPYGIMEDVHISNIARFNLMQVAQILQVFAMAKWEDLDPRLMDIYSKFDKDCMSSVLDQILAGEVMEVGSQIPPDLKRSAVLITKSDLQALVAYLRGLQGVVPDLQASLSSLKSLNGTGSGGLTGEDGGEDVVLVVPLSVGGGGDCPGMLTEDKVLMQHKSRVRMVGTPPAEGKRTRFSQDYQESLVIVAVYACGVDVEKGPIRQQLWNAPKCDNVESWFGAQSRMIPAGTSDNLEALSEAASNHSVSSSLDLENDDNLSDMVSANVSGRGTPNVSGRDTPSSQLEGGEDPPLAQPAKQNAGDIEEKFGRFEIKPLVEADETKSMVSDTWSTDVLASDSETVEQSEQPPQPPIMPPELQPPQDGGTSETASDAWSTDVMTSDTERLQELDTDDNASVTRSDDLINFGTPEVKAIDLFLASTYLDLCGPRANHTPSQEDLTPTGNNSDSSALVEDNFNNMQSLGRLSLAVKEEPEENLISTIQDNMPTPKSRSSLADILSMDLTQTLNLPPSPAPTSSGLADFQNNLESGAPRSSSTPKEGEDGKPHNRKSFFKLSNFKLTFKVKPKKHHHHSGAGNHGSGDDSGPSLKVQQPLESSEDILAKYRTKKPDQPSPAGPPAECIEEDEGPPQTEAEIMEDAKRKLRMVLSRTDVDLLPSLSGMSTMEVDTLLRLLLAEATNLQNRALMAQLHEALRCLDSLDSMRCQKLVASLIADYKGRAPYIAYLTRSAQSLLASSAYLDSLLSRTERDKLSCSKHLLSYCVRSFLESKERMVQRFVTNFQSLNVADEKALLVEKFLEYLYSSMEADPIWQQATEQQLEFSQTVIQRAVMGQIYLYALYPNGDGDVLRDRVLHEHMSKLAGVFQRECPWPSAQAELITITAFKTPQDKLHCVLNCMSILVNLLQMANVIPAADDLLPVLVYVLIQANPPALLSTIQYIDTFLRLEGGEEAYWWTQFRSAAEFIKNLDYA</sequence>
<dbReference type="InterPro" id="IPR041545">
    <property type="entry name" value="DUF5601"/>
</dbReference>
<dbReference type="InterPro" id="IPR037191">
    <property type="entry name" value="VPS9_dom_sf"/>
</dbReference>
<dbReference type="PANTHER" id="PTHR23101">
    <property type="entry name" value="RAB GDP/GTP EXCHANGE FACTOR"/>
    <property type="match status" value="1"/>
</dbReference>
<dbReference type="InterPro" id="IPR008936">
    <property type="entry name" value="Rho_GTPase_activation_prot"/>
</dbReference>
<keyword evidence="10" id="KW-1185">Reference proteome</keyword>
<feature type="compositionally biased region" description="Polar residues" evidence="6">
    <location>
        <begin position="791"/>
        <end position="823"/>
    </location>
</feature>
<dbReference type="Pfam" id="PF18151">
    <property type="entry name" value="DUF5601"/>
    <property type="match status" value="1"/>
</dbReference>
<keyword evidence="5" id="KW-0472">Membrane</keyword>
<feature type="compositionally biased region" description="Basic residues" evidence="6">
    <location>
        <begin position="849"/>
        <end position="858"/>
    </location>
</feature>
<protein>
    <submittedName>
        <fullName evidence="9">GAPVD1</fullName>
    </submittedName>
</protein>
<evidence type="ECO:0000256" key="4">
    <source>
        <dbReference type="ARBA" id="ARBA00022658"/>
    </source>
</evidence>
<feature type="domain" description="VPS9" evidence="8">
    <location>
        <begin position="1126"/>
        <end position="1254"/>
    </location>
</feature>
<keyword evidence="3" id="KW-0254">Endocytosis</keyword>
<feature type="compositionally biased region" description="Pro residues" evidence="6">
    <location>
        <begin position="634"/>
        <end position="645"/>
    </location>
</feature>
<reference evidence="9 10" key="1">
    <citation type="submission" date="2022-01" db="EMBL/GenBank/DDBJ databases">
        <title>A chromosomal length assembly of Cordylochernes scorpioides.</title>
        <authorList>
            <person name="Zeh D."/>
            <person name="Zeh J."/>
        </authorList>
    </citation>
    <scope>NUCLEOTIDE SEQUENCE [LARGE SCALE GENOMIC DNA]</scope>
    <source>
        <strain evidence="9">IN4F17</strain>
        <tissue evidence="9">Whole Body</tissue>
    </source>
</reference>
<evidence type="ECO:0000259" key="7">
    <source>
        <dbReference type="PROSITE" id="PS50018"/>
    </source>
</evidence>
<feature type="region of interest" description="Disordered" evidence="6">
    <location>
        <begin position="622"/>
        <end position="666"/>
    </location>
</feature>
<dbReference type="InterPro" id="IPR003123">
    <property type="entry name" value="VPS9"/>
</dbReference>
<feature type="region of interest" description="Disordered" evidence="6">
    <location>
        <begin position="532"/>
        <end position="584"/>
    </location>
</feature>
<dbReference type="PROSITE" id="PS50018">
    <property type="entry name" value="RAS_GTPASE_ACTIV_2"/>
    <property type="match status" value="1"/>
</dbReference>
<comment type="similarity">
    <text evidence="2">Belongs to the GAPVD1 family.</text>
</comment>
<dbReference type="SUPFAM" id="SSF48350">
    <property type="entry name" value="GTPase activation domain, GAP"/>
    <property type="match status" value="1"/>
</dbReference>
<organism evidence="9 10">
    <name type="scientific">Cordylochernes scorpioides</name>
    <dbReference type="NCBI Taxonomy" id="51811"/>
    <lineage>
        <taxon>Eukaryota</taxon>
        <taxon>Metazoa</taxon>
        <taxon>Ecdysozoa</taxon>
        <taxon>Arthropoda</taxon>
        <taxon>Chelicerata</taxon>
        <taxon>Arachnida</taxon>
        <taxon>Pseudoscorpiones</taxon>
        <taxon>Cheliferoidea</taxon>
        <taxon>Chernetidae</taxon>
        <taxon>Cordylochernes</taxon>
    </lineage>
</organism>
<feature type="region of interest" description="Disordered" evidence="6">
    <location>
        <begin position="849"/>
        <end position="879"/>
    </location>
</feature>
<comment type="subcellular location">
    <subcellularLocation>
        <location evidence="1">Membrane</location>
        <topology evidence="1">Peripheral membrane protein</topology>
    </subcellularLocation>
</comment>
<evidence type="ECO:0000256" key="1">
    <source>
        <dbReference type="ARBA" id="ARBA00004170"/>
    </source>
</evidence>
<evidence type="ECO:0000256" key="3">
    <source>
        <dbReference type="ARBA" id="ARBA00022583"/>
    </source>
</evidence>
<dbReference type="Pfam" id="PF00616">
    <property type="entry name" value="RasGAP"/>
    <property type="match status" value="1"/>
</dbReference>
<dbReference type="Pfam" id="PF02204">
    <property type="entry name" value="VPS9"/>
    <property type="match status" value="1"/>
</dbReference>
<dbReference type="PROSITE" id="PS51205">
    <property type="entry name" value="VPS9"/>
    <property type="match status" value="1"/>
</dbReference>
<dbReference type="Gene3D" id="1.10.506.10">
    <property type="entry name" value="GTPase Activation - p120gap, domain 1"/>
    <property type="match status" value="1"/>
</dbReference>
<evidence type="ECO:0000256" key="2">
    <source>
        <dbReference type="ARBA" id="ARBA00008489"/>
    </source>
</evidence>
<feature type="region of interest" description="Disordered" evidence="6">
    <location>
        <begin position="791"/>
        <end position="837"/>
    </location>
</feature>
<evidence type="ECO:0000313" key="9">
    <source>
        <dbReference type="EMBL" id="UYV63347.1"/>
    </source>
</evidence>
<dbReference type="Gene3D" id="1.10.246.120">
    <property type="match status" value="1"/>
</dbReference>
<dbReference type="PANTHER" id="PTHR23101:SF25">
    <property type="entry name" value="GTPASE-ACTIVATING PROTEIN AND VPS9 DOMAIN-CONTAINING PROTEIN 1"/>
    <property type="match status" value="1"/>
</dbReference>
<feature type="compositionally biased region" description="Polar residues" evidence="6">
    <location>
        <begin position="650"/>
        <end position="666"/>
    </location>
</feature>
<dbReference type="Proteomes" id="UP001235939">
    <property type="component" value="Chromosome 02"/>
</dbReference>
<feature type="region of interest" description="Disordered" evidence="6">
    <location>
        <begin position="718"/>
        <end position="737"/>
    </location>
</feature>
<evidence type="ECO:0000259" key="8">
    <source>
        <dbReference type="PROSITE" id="PS51205"/>
    </source>
</evidence>
<dbReference type="InterPro" id="IPR045046">
    <property type="entry name" value="Vps9-like"/>
</dbReference>
<dbReference type="EMBL" id="CP092864">
    <property type="protein sequence ID" value="UYV63347.1"/>
    <property type="molecule type" value="Genomic_DNA"/>
</dbReference>
<evidence type="ECO:0000313" key="10">
    <source>
        <dbReference type="Proteomes" id="UP001235939"/>
    </source>
</evidence>
<dbReference type="CDD" id="cd05129">
    <property type="entry name" value="RasGAP_RAP6"/>
    <property type="match status" value="1"/>
</dbReference>
<keyword evidence="4" id="KW-0344">Guanine-nucleotide releasing factor</keyword>
<proteinExistence type="inferred from homology"/>
<feature type="compositionally biased region" description="Polar residues" evidence="6">
    <location>
        <begin position="549"/>
        <end position="571"/>
    </location>
</feature>
<accession>A0ABY6K6N2</accession>
<feature type="region of interest" description="Disordered" evidence="6">
    <location>
        <begin position="891"/>
        <end position="912"/>
    </location>
</feature>
<dbReference type="Gene3D" id="1.20.1050.80">
    <property type="entry name" value="VPS9 domain"/>
    <property type="match status" value="1"/>
</dbReference>
<gene>
    <name evidence="9" type="ORF">LAZ67_2003804</name>
</gene>
<dbReference type="SUPFAM" id="SSF109993">
    <property type="entry name" value="VPS9 domain"/>
    <property type="match status" value="1"/>
</dbReference>
<evidence type="ECO:0000256" key="6">
    <source>
        <dbReference type="SAM" id="MobiDB-lite"/>
    </source>
</evidence>